<evidence type="ECO:0000256" key="1">
    <source>
        <dbReference type="SAM" id="Phobius"/>
    </source>
</evidence>
<name>A0A645B417_9ZZZZ</name>
<keyword evidence="1" id="KW-0472">Membrane</keyword>
<evidence type="ECO:0000313" key="2">
    <source>
        <dbReference type="EMBL" id="MPM59788.1"/>
    </source>
</evidence>
<reference evidence="2" key="1">
    <citation type="submission" date="2019-08" db="EMBL/GenBank/DDBJ databases">
        <authorList>
            <person name="Kucharzyk K."/>
            <person name="Murdoch R.W."/>
            <person name="Higgins S."/>
            <person name="Loffler F."/>
        </authorList>
    </citation>
    <scope>NUCLEOTIDE SEQUENCE</scope>
</reference>
<dbReference type="AlphaFoldDB" id="A0A645B417"/>
<feature type="transmembrane region" description="Helical" evidence="1">
    <location>
        <begin position="57"/>
        <end position="79"/>
    </location>
</feature>
<proteinExistence type="predicted"/>
<sequence>MKTDIFNPDDLVPIEEGYLKEFSGDPNASRAAEAFRQAQAVSPGEDDISKLSLGKALWRPVVMTLNLLASAFILAAAVLELSEAVSIAGRSLTVDIGLLVLAGGLGLCGAILLLRRKAIGYLFSGLMTGLIAAAIWISISAARSGGYRVDNSYLITLAIVALPLLLTIPFFSGNGIRSVR</sequence>
<keyword evidence="1" id="KW-0812">Transmembrane</keyword>
<feature type="transmembrane region" description="Helical" evidence="1">
    <location>
        <begin position="91"/>
        <end position="114"/>
    </location>
</feature>
<keyword evidence="1" id="KW-1133">Transmembrane helix</keyword>
<accession>A0A645B417</accession>
<comment type="caution">
    <text evidence="2">The sequence shown here is derived from an EMBL/GenBank/DDBJ whole genome shotgun (WGS) entry which is preliminary data.</text>
</comment>
<protein>
    <submittedName>
        <fullName evidence="2">Uncharacterized protein</fullName>
    </submittedName>
</protein>
<feature type="transmembrane region" description="Helical" evidence="1">
    <location>
        <begin position="121"/>
        <end position="141"/>
    </location>
</feature>
<organism evidence="2">
    <name type="scientific">bioreactor metagenome</name>
    <dbReference type="NCBI Taxonomy" id="1076179"/>
    <lineage>
        <taxon>unclassified sequences</taxon>
        <taxon>metagenomes</taxon>
        <taxon>ecological metagenomes</taxon>
    </lineage>
</organism>
<gene>
    <name evidence="2" type="ORF">SDC9_106634</name>
</gene>
<dbReference type="EMBL" id="VSSQ01017458">
    <property type="protein sequence ID" value="MPM59788.1"/>
    <property type="molecule type" value="Genomic_DNA"/>
</dbReference>
<feature type="transmembrane region" description="Helical" evidence="1">
    <location>
        <begin position="153"/>
        <end position="171"/>
    </location>
</feature>